<dbReference type="RefSeq" id="WP_238989077.1">
    <property type="nucleotide sequence ID" value="NZ_CBCRYA010000012.1"/>
</dbReference>
<dbReference type="PRINTS" id="PR00081">
    <property type="entry name" value="GDHRDH"/>
</dbReference>
<evidence type="ECO:0000313" key="4">
    <source>
        <dbReference type="EMBL" id="VDC25458.1"/>
    </source>
</evidence>
<proteinExistence type="inferred from homology"/>
<protein>
    <recommendedName>
        <fullName evidence="3">Probable oxidoreductase</fullName>
    </recommendedName>
</protein>
<dbReference type="InterPro" id="IPR002347">
    <property type="entry name" value="SDR_fam"/>
</dbReference>
<gene>
    <name evidence="4" type="primary">rhlG</name>
    <name evidence="4" type="ORF">PSET11_01543</name>
</gene>
<dbReference type="SUPFAM" id="SSF51735">
    <property type="entry name" value="NAD(P)-binding Rossmann-fold domains"/>
    <property type="match status" value="1"/>
</dbReference>
<organism evidence="4 5">
    <name type="scientific">Arthrobacter ulcerisalmonis</name>
    <dbReference type="NCBI Taxonomy" id="2483813"/>
    <lineage>
        <taxon>Bacteria</taxon>
        <taxon>Bacillati</taxon>
        <taxon>Actinomycetota</taxon>
        <taxon>Actinomycetes</taxon>
        <taxon>Micrococcales</taxon>
        <taxon>Micrococcaceae</taxon>
        <taxon>Arthrobacter</taxon>
    </lineage>
</organism>
<dbReference type="GO" id="GO:0016491">
    <property type="term" value="F:oxidoreductase activity"/>
    <property type="evidence" value="ECO:0007669"/>
    <property type="project" value="UniProtKB-KW"/>
</dbReference>
<dbReference type="AlphaFoldDB" id="A0A3P5WUW0"/>
<comment type="similarity">
    <text evidence="1">Belongs to the short-chain dehydrogenases/reductases (SDR) family.</text>
</comment>
<dbReference type="EMBL" id="UXAU01000021">
    <property type="protein sequence ID" value="VDC25458.1"/>
    <property type="molecule type" value="Genomic_DNA"/>
</dbReference>
<name>A0A3P5WUW0_9MICC</name>
<dbReference type="FunFam" id="3.40.50.720:FF:000594">
    <property type="entry name" value="Short-chain oxidoreductase"/>
    <property type="match status" value="1"/>
</dbReference>
<accession>A0A3P5WUW0</accession>
<evidence type="ECO:0000313" key="5">
    <source>
        <dbReference type="Proteomes" id="UP000280861"/>
    </source>
</evidence>
<reference evidence="4 5" key="1">
    <citation type="submission" date="2018-11" db="EMBL/GenBank/DDBJ databases">
        <authorList>
            <person name="Criscuolo A."/>
        </authorList>
    </citation>
    <scope>NUCLEOTIDE SEQUENCE [LARGE SCALE GENOMIC DNA]</scope>
    <source>
        <strain evidence="4">AT11b</strain>
    </source>
</reference>
<dbReference type="Pfam" id="PF00106">
    <property type="entry name" value="adh_short"/>
    <property type="match status" value="1"/>
</dbReference>
<keyword evidence="5" id="KW-1185">Reference proteome</keyword>
<evidence type="ECO:0000256" key="3">
    <source>
        <dbReference type="ARBA" id="ARBA00071493"/>
    </source>
</evidence>
<dbReference type="Proteomes" id="UP000280861">
    <property type="component" value="Unassembled WGS sequence"/>
</dbReference>
<evidence type="ECO:0000256" key="2">
    <source>
        <dbReference type="ARBA" id="ARBA00023002"/>
    </source>
</evidence>
<dbReference type="CDD" id="cd05327">
    <property type="entry name" value="retinol-DH_like_SDR_c_like"/>
    <property type="match status" value="1"/>
</dbReference>
<dbReference type="Gene3D" id="3.40.50.720">
    <property type="entry name" value="NAD(P)-binding Rossmann-like Domain"/>
    <property type="match status" value="1"/>
</dbReference>
<sequence length="316" mass="33103">MKTMFGATSTAVEVLAGIDVTGRKAIVTGGASGIGVETARALVGAGAEVTLAVRDVAAGQVVAEDVRRTEGNGAVSVSPLDLADVGSVDRFVGNWSGPLDILINNAGMMAAPLQRTALGWEMQFAVNHLGHFALATGLREALKAAGNARVVSVSSSGHGNAGIDFEDPYFERRPYDAGHAYGQSKTANVLFAVAAGERWRADGITVKAVMPGGIWTNLQRYWDPALLQEMKATYPGKSPQQGAATSVYVATSPAVTPDSPVYYEDCHPAELVSAIADGLHGVTAYALDPHTAGRLWEFSEQQLRLARAAGNQQPLD</sequence>
<keyword evidence="2 4" id="KW-0560">Oxidoreductase</keyword>
<dbReference type="PANTHER" id="PTHR24320">
    <property type="entry name" value="RETINOL DEHYDROGENASE"/>
    <property type="match status" value="1"/>
</dbReference>
<dbReference type="PANTHER" id="PTHR24320:SF148">
    <property type="entry name" value="NAD(P)-BINDING ROSSMANN-FOLD SUPERFAMILY PROTEIN"/>
    <property type="match status" value="1"/>
</dbReference>
<dbReference type="InterPro" id="IPR036291">
    <property type="entry name" value="NAD(P)-bd_dom_sf"/>
</dbReference>
<evidence type="ECO:0000256" key="1">
    <source>
        <dbReference type="ARBA" id="ARBA00006484"/>
    </source>
</evidence>